<dbReference type="Gene3D" id="3.40.250.10">
    <property type="entry name" value="Rhodanese-like domain"/>
    <property type="match status" value="1"/>
</dbReference>
<dbReference type="OrthoDB" id="9800872at2"/>
<dbReference type="PANTHER" id="PTHR43031">
    <property type="entry name" value="FAD-DEPENDENT OXIDOREDUCTASE"/>
    <property type="match status" value="1"/>
</dbReference>
<dbReference type="PANTHER" id="PTHR43031:SF18">
    <property type="entry name" value="RHODANESE-RELATED SULFURTRANSFERASES"/>
    <property type="match status" value="1"/>
</dbReference>
<dbReference type="SMART" id="SM00450">
    <property type="entry name" value="RHOD"/>
    <property type="match status" value="1"/>
</dbReference>
<name>A0A4R1L9R6_9BACT</name>
<dbReference type="RefSeq" id="WP_131993605.1">
    <property type="nucleotide sequence ID" value="NZ_SMGK01000002.1"/>
</dbReference>
<proteinExistence type="predicted"/>
<dbReference type="InterPro" id="IPR050229">
    <property type="entry name" value="GlpE_sulfurtransferase"/>
</dbReference>
<evidence type="ECO:0000313" key="2">
    <source>
        <dbReference type="EMBL" id="TCK73693.1"/>
    </source>
</evidence>
<reference evidence="2 3" key="1">
    <citation type="submission" date="2019-03" db="EMBL/GenBank/DDBJ databases">
        <title>Genomic Encyclopedia of Type Strains, Phase IV (KMG-IV): sequencing the most valuable type-strain genomes for metagenomic binning, comparative biology and taxonomic classification.</title>
        <authorList>
            <person name="Goeker M."/>
        </authorList>
    </citation>
    <scope>NUCLEOTIDE SEQUENCE [LARGE SCALE GENOMIC DNA]</scope>
    <source>
        <strain evidence="2 3">DSM 103428</strain>
    </source>
</reference>
<evidence type="ECO:0000313" key="3">
    <source>
        <dbReference type="Proteomes" id="UP000295210"/>
    </source>
</evidence>
<feature type="domain" description="Rhodanese" evidence="1">
    <location>
        <begin position="34"/>
        <end position="120"/>
    </location>
</feature>
<gene>
    <name evidence="2" type="ORF">C7378_1306</name>
</gene>
<dbReference type="AlphaFoldDB" id="A0A4R1L9R6"/>
<dbReference type="SUPFAM" id="SSF52821">
    <property type="entry name" value="Rhodanese/Cell cycle control phosphatase"/>
    <property type="match status" value="1"/>
</dbReference>
<dbReference type="Proteomes" id="UP000295210">
    <property type="component" value="Unassembled WGS sequence"/>
</dbReference>
<protein>
    <submittedName>
        <fullName evidence="2">Phage shock protein E</fullName>
    </submittedName>
</protein>
<dbReference type="CDD" id="cd00158">
    <property type="entry name" value="RHOD"/>
    <property type="match status" value="1"/>
</dbReference>
<evidence type="ECO:0000259" key="1">
    <source>
        <dbReference type="PROSITE" id="PS50206"/>
    </source>
</evidence>
<dbReference type="InterPro" id="IPR001763">
    <property type="entry name" value="Rhodanese-like_dom"/>
</dbReference>
<comment type="caution">
    <text evidence="2">The sequence shown here is derived from an EMBL/GenBank/DDBJ whole genome shotgun (WGS) entry which is preliminary data.</text>
</comment>
<accession>A0A4R1L9R6</accession>
<dbReference type="EMBL" id="SMGK01000002">
    <property type="protein sequence ID" value="TCK73693.1"/>
    <property type="molecule type" value="Genomic_DNA"/>
</dbReference>
<sequence length="121" mass="13257">MNWTIAFILLAVVVAIYFLKRAGQISDKEALAHLNNGALVIDVRSPGEFSSGHLPAAINLPLNEIEASLPRRVKDKNQVLLLHCQSGMRSGVAEKKLKALGYTRTFNLGSYGRAARIVKSR</sequence>
<dbReference type="Pfam" id="PF00581">
    <property type="entry name" value="Rhodanese"/>
    <property type="match status" value="1"/>
</dbReference>
<keyword evidence="3" id="KW-1185">Reference proteome</keyword>
<dbReference type="PROSITE" id="PS50206">
    <property type="entry name" value="RHODANESE_3"/>
    <property type="match status" value="1"/>
</dbReference>
<organism evidence="2 3">
    <name type="scientific">Acidipila rosea</name>
    <dbReference type="NCBI Taxonomy" id="768535"/>
    <lineage>
        <taxon>Bacteria</taxon>
        <taxon>Pseudomonadati</taxon>
        <taxon>Acidobacteriota</taxon>
        <taxon>Terriglobia</taxon>
        <taxon>Terriglobales</taxon>
        <taxon>Acidobacteriaceae</taxon>
        <taxon>Acidipila</taxon>
    </lineage>
</organism>
<dbReference type="InterPro" id="IPR036873">
    <property type="entry name" value="Rhodanese-like_dom_sf"/>
</dbReference>